<comment type="caution">
    <text evidence="1">The sequence shown here is derived from an EMBL/GenBank/DDBJ whole genome shotgun (WGS) entry which is preliminary data.</text>
</comment>
<accession>A0ACC6ICG0</accession>
<name>A0ACC6ICG0_9ACTN</name>
<dbReference type="Proteomes" id="UP001261666">
    <property type="component" value="Unassembled WGS sequence"/>
</dbReference>
<organism evidence="1 2">
    <name type="scientific">Nocardioides zeae</name>
    <dbReference type="NCBI Taxonomy" id="1457234"/>
    <lineage>
        <taxon>Bacteria</taxon>
        <taxon>Bacillati</taxon>
        <taxon>Actinomycetota</taxon>
        <taxon>Actinomycetes</taxon>
        <taxon>Propionibacteriales</taxon>
        <taxon>Nocardioidaceae</taxon>
        <taxon>Nocardioides</taxon>
    </lineage>
</organism>
<keyword evidence="2" id="KW-1185">Reference proteome</keyword>
<sequence length="331" mass="36090">MTAFRRGVVIVGVLVAVAVVLAVSLPEEDRGPSDALVSALADNPGEVWWPSEIDEESAPAEVDRVRDLLAVSEWPDGGLHRLAAGLASTTAALSDDDGWANDRQRSRVLLLAVSSVESPIDPELQAAVLDFLQPWTGAMTAALSPTGERPAPYDPAELDDPAARLAMTLWAADRRPLVPREFLLPALRNLGSDTAAADDFVRRYLAWMLPLAREEMARLFESGDDDATRYGYGELVGLNWFTPAADIVAALANEPCHRDRHVSVGSCVDEKIDRVGTAALRMTYEAVPVARLPREVVIGGERVPWGELAADQEEAVARWYRGERYLGPRKF</sequence>
<reference evidence="1" key="1">
    <citation type="submission" date="2023-08" db="EMBL/GenBank/DDBJ databases">
        <title>Functional and genomic diversity of the sorghum phyllosphere microbiome.</title>
        <authorList>
            <person name="Shade A."/>
        </authorList>
    </citation>
    <scope>NUCLEOTIDE SEQUENCE</scope>
    <source>
        <strain evidence="1">SORGH_AS_0885</strain>
    </source>
</reference>
<gene>
    <name evidence="1" type="ORF">QE364_000099</name>
</gene>
<evidence type="ECO:0000313" key="2">
    <source>
        <dbReference type="Proteomes" id="UP001261666"/>
    </source>
</evidence>
<protein>
    <submittedName>
        <fullName evidence="1">Uncharacterized protein</fullName>
    </submittedName>
</protein>
<evidence type="ECO:0000313" key="1">
    <source>
        <dbReference type="EMBL" id="MDR6208411.1"/>
    </source>
</evidence>
<dbReference type="EMBL" id="JAVIZJ010000001">
    <property type="protein sequence ID" value="MDR6208411.1"/>
    <property type="molecule type" value="Genomic_DNA"/>
</dbReference>
<proteinExistence type="predicted"/>